<dbReference type="PANTHER" id="PTHR16171:SF11">
    <property type="entry name" value="DNA EXCISION REPAIR PROTEIN ERCC-5"/>
    <property type="match status" value="1"/>
</dbReference>
<gene>
    <name evidence="4" type="ORF">WMY93_013493</name>
</gene>
<comment type="caution">
    <text evidence="4">The sequence shown here is derived from an EMBL/GenBank/DDBJ whole genome shotgun (WGS) entry which is preliminary data.</text>
</comment>
<organism evidence="4 5">
    <name type="scientific">Mugilogobius chulae</name>
    <name type="common">yellowstripe goby</name>
    <dbReference type="NCBI Taxonomy" id="88201"/>
    <lineage>
        <taxon>Eukaryota</taxon>
        <taxon>Metazoa</taxon>
        <taxon>Chordata</taxon>
        <taxon>Craniata</taxon>
        <taxon>Vertebrata</taxon>
        <taxon>Euteleostomi</taxon>
        <taxon>Actinopterygii</taxon>
        <taxon>Neopterygii</taxon>
        <taxon>Teleostei</taxon>
        <taxon>Neoteleostei</taxon>
        <taxon>Acanthomorphata</taxon>
        <taxon>Gobiaria</taxon>
        <taxon>Gobiiformes</taxon>
        <taxon>Gobioidei</taxon>
        <taxon>Gobiidae</taxon>
        <taxon>Gobionellinae</taxon>
        <taxon>Mugilogobius</taxon>
    </lineage>
</organism>
<evidence type="ECO:0000313" key="4">
    <source>
        <dbReference type="EMBL" id="KAK7913282.1"/>
    </source>
</evidence>
<sequence>MKQLETQQTQLRIDSFFRMELHEKQAIRSQRLRRAVTCMKRKEREGGDEDDDDDYEEEETISPSKSKKSSSSSPAQTPQKQERTMASGGGFLASSQTIVEPTFTPPKSSTKDFETKVEANNEKTKITPQKILKPGEAAAAVAQRTVMEVDKLRWL</sequence>
<feature type="compositionally biased region" description="Basic and acidic residues" evidence="3">
    <location>
        <begin position="109"/>
        <end position="122"/>
    </location>
</feature>
<evidence type="ECO:0000256" key="1">
    <source>
        <dbReference type="ARBA" id="ARBA00004123"/>
    </source>
</evidence>
<feature type="region of interest" description="Disordered" evidence="3">
    <location>
        <begin position="26"/>
        <end position="122"/>
    </location>
</feature>
<feature type="compositionally biased region" description="Acidic residues" evidence="3">
    <location>
        <begin position="46"/>
        <end position="60"/>
    </location>
</feature>
<dbReference type="GO" id="GO:0005634">
    <property type="term" value="C:nucleus"/>
    <property type="evidence" value="ECO:0007669"/>
    <property type="project" value="UniProtKB-SubCell"/>
</dbReference>
<comment type="subcellular location">
    <subcellularLocation>
        <location evidence="1">Nucleus</location>
    </subcellularLocation>
</comment>
<accession>A0AAW0PAA0</accession>
<name>A0AAW0PAA0_9GOBI</name>
<evidence type="ECO:0000256" key="3">
    <source>
        <dbReference type="SAM" id="MobiDB-lite"/>
    </source>
</evidence>
<keyword evidence="2" id="KW-0539">Nucleus</keyword>
<dbReference type="Proteomes" id="UP001460270">
    <property type="component" value="Unassembled WGS sequence"/>
</dbReference>
<dbReference type="AlphaFoldDB" id="A0AAW0PAA0"/>
<evidence type="ECO:0000256" key="2">
    <source>
        <dbReference type="ARBA" id="ARBA00023242"/>
    </source>
</evidence>
<protein>
    <submittedName>
        <fullName evidence="4">Uncharacterized protein</fullName>
    </submittedName>
</protein>
<dbReference type="PANTHER" id="PTHR16171">
    <property type="entry name" value="DNA REPAIR PROTEIN COMPLEMENTING XP-G CELLS-RELATED"/>
    <property type="match status" value="1"/>
</dbReference>
<proteinExistence type="predicted"/>
<dbReference type="GO" id="GO:0003697">
    <property type="term" value="F:single-stranded DNA binding"/>
    <property type="evidence" value="ECO:0007669"/>
    <property type="project" value="TreeGrafter"/>
</dbReference>
<evidence type="ECO:0000313" key="5">
    <source>
        <dbReference type="Proteomes" id="UP001460270"/>
    </source>
</evidence>
<dbReference type="GO" id="GO:0004520">
    <property type="term" value="F:DNA endonuclease activity"/>
    <property type="evidence" value="ECO:0007669"/>
    <property type="project" value="TreeGrafter"/>
</dbReference>
<reference evidence="5" key="1">
    <citation type="submission" date="2024-04" db="EMBL/GenBank/DDBJ databases">
        <title>Salinicola lusitanus LLJ914,a marine bacterium isolated from the Okinawa Trough.</title>
        <authorList>
            <person name="Li J."/>
        </authorList>
    </citation>
    <scope>NUCLEOTIDE SEQUENCE [LARGE SCALE GENOMIC DNA]</scope>
</reference>
<dbReference type="EMBL" id="JBBPFD010000009">
    <property type="protein sequence ID" value="KAK7913282.1"/>
    <property type="molecule type" value="Genomic_DNA"/>
</dbReference>
<keyword evidence="5" id="KW-1185">Reference proteome</keyword>